<feature type="transmembrane region" description="Helical" evidence="1">
    <location>
        <begin position="186"/>
        <end position="206"/>
    </location>
</feature>
<keyword evidence="1" id="KW-0472">Membrane</keyword>
<dbReference type="KEGG" id="mes:Meso_2200"/>
<feature type="transmembrane region" description="Helical" evidence="1">
    <location>
        <begin position="218"/>
        <end position="238"/>
    </location>
</feature>
<dbReference type="AlphaFoldDB" id="Q11G83"/>
<organism evidence="3">
    <name type="scientific">Chelativorans sp. (strain BNC1)</name>
    <dbReference type="NCBI Taxonomy" id="266779"/>
    <lineage>
        <taxon>Bacteria</taxon>
        <taxon>Pseudomonadati</taxon>
        <taxon>Pseudomonadota</taxon>
        <taxon>Alphaproteobacteria</taxon>
        <taxon>Hyphomicrobiales</taxon>
        <taxon>Phyllobacteriaceae</taxon>
        <taxon>Chelativorans</taxon>
    </lineage>
</organism>
<dbReference type="InterPro" id="IPR000326">
    <property type="entry name" value="PAP2/HPO"/>
</dbReference>
<feature type="transmembrane region" description="Helical" evidence="1">
    <location>
        <begin position="87"/>
        <end position="109"/>
    </location>
</feature>
<gene>
    <name evidence="3" type="ordered locus">Meso_2200</name>
</gene>
<sequence length="248" mass="26952">MNLVTGGMVEWATRIVRGMQHRPGSVLPVAVIGIMGLGLYAFLSLADEMAEGEIRAWDERLFLAFRNPADPANPLGPPWLEEAALEVTALGGYTLIILTVAAVVGLLLVTRRHGPALYTILSVGTGSLASFLSKQFYDRARPDLVPQLDIVHTASFPSGHAMVTTVAYLTLAALVIRFVHDLRVRIYVAGVAVFVSLIVGVSRVYLGVHWPSDVAAGWALGVAWASLVWLLVAVLQFLRRKRTVRSEE</sequence>
<dbReference type="eggNOG" id="COG0671">
    <property type="taxonomic scope" value="Bacteria"/>
</dbReference>
<dbReference type="STRING" id="266779.Meso_2200"/>
<dbReference type="EMBL" id="CP000390">
    <property type="protein sequence ID" value="ABG63592.1"/>
    <property type="molecule type" value="Genomic_DNA"/>
</dbReference>
<dbReference type="PANTHER" id="PTHR14969">
    <property type="entry name" value="SPHINGOSINE-1-PHOSPHATE PHOSPHOHYDROLASE"/>
    <property type="match status" value="1"/>
</dbReference>
<feature type="transmembrane region" description="Helical" evidence="1">
    <location>
        <begin position="24"/>
        <end position="43"/>
    </location>
</feature>
<dbReference type="InterPro" id="IPR036938">
    <property type="entry name" value="PAP2/HPO_sf"/>
</dbReference>
<evidence type="ECO:0000256" key="1">
    <source>
        <dbReference type="SAM" id="Phobius"/>
    </source>
</evidence>
<dbReference type="Gene3D" id="1.20.144.10">
    <property type="entry name" value="Phosphatidic acid phosphatase type 2/haloperoxidase"/>
    <property type="match status" value="1"/>
</dbReference>
<accession>Q11G83</accession>
<reference evidence="3" key="1">
    <citation type="submission" date="2006-06" db="EMBL/GenBank/DDBJ databases">
        <title>Complete sequence of chromosome of Chelativorans sp. BNC1.</title>
        <authorList>
            <consortium name="US DOE Joint Genome Institute"/>
            <person name="Copeland A."/>
            <person name="Lucas S."/>
            <person name="Lapidus A."/>
            <person name="Barry K."/>
            <person name="Detter J.C."/>
            <person name="Glavina del Rio T."/>
            <person name="Hammon N."/>
            <person name="Israni S."/>
            <person name="Dalin E."/>
            <person name="Tice H."/>
            <person name="Pitluck S."/>
            <person name="Chertkov O."/>
            <person name="Brettin T."/>
            <person name="Bruce D."/>
            <person name="Han C."/>
            <person name="Tapia R."/>
            <person name="Gilna P."/>
            <person name="Schmutz J."/>
            <person name="Larimer F."/>
            <person name="Land M."/>
            <person name="Hauser L."/>
            <person name="Kyrpides N."/>
            <person name="Mikhailova N."/>
            <person name="Richardson P."/>
        </authorList>
    </citation>
    <scope>NUCLEOTIDE SEQUENCE</scope>
    <source>
        <strain evidence="3">BNC1</strain>
    </source>
</reference>
<evidence type="ECO:0000259" key="2">
    <source>
        <dbReference type="SMART" id="SM00014"/>
    </source>
</evidence>
<dbReference type="PANTHER" id="PTHR14969:SF13">
    <property type="entry name" value="AT30094P"/>
    <property type="match status" value="1"/>
</dbReference>
<protein>
    <submittedName>
        <fullName evidence="3">Phosphoesterase, PA-phosphatase related protein</fullName>
    </submittedName>
</protein>
<dbReference type="SUPFAM" id="SSF48317">
    <property type="entry name" value="Acid phosphatase/Vanadium-dependent haloperoxidase"/>
    <property type="match status" value="1"/>
</dbReference>
<feature type="transmembrane region" description="Helical" evidence="1">
    <location>
        <begin position="157"/>
        <end position="179"/>
    </location>
</feature>
<feature type="domain" description="Phosphatidic acid phosphatase type 2/haloperoxidase" evidence="2">
    <location>
        <begin position="116"/>
        <end position="229"/>
    </location>
</feature>
<proteinExistence type="predicted"/>
<evidence type="ECO:0000313" key="3">
    <source>
        <dbReference type="EMBL" id="ABG63592.1"/>
    </source>
</evidence>
<dbReference type="CDD" id="cd03392">
    <property type="entry name" value="PAP2_like_2"/>
    <property type="match status" value="1"/>
</dbReference>
<name>Q11G83_CHESB</name>
<dbReference type="HOGENOM" id="CLU_072573_3_0_5"/>
<keyword evidence="1" id="KW-1133">Transmembrane helix</keyword>
<dbReference type="SMART" id="SM00014">
    <property type="entry name" value="acidPPc"/>
    <property type="match status" value="1"/>
</dbReference>
<keyword evidence="1" id="KW-0812">Transmembrane</keyword>
<feature type="transmembrane region" description="Helical" evidence="1">
    <location>
        <begin position="116"/>
        <end position="137"/>
    </location>
</feature>
<dbReference type="Pfam" id="PF01569">
    <property type="entry name" value="PAP2"/>
    <property type="match status" value="1"/>
</dbReference>